<dbReference type="SUPFAM" id="SSF47413">
    <property type="entry name" value="lambda repressor-like DNA-binding domains"/>
    <property type="match status" value="1"/>
</dbReference>
<dbReference type="InterPro" id="IPR010982">
    <property type="entry name" value="Lambda_DNA-bd_dom_sf"/>
</dbReference>
<dbReference type="SMART" id="SM00530">
    <property type="entry name" value="HTH_XRE"/>
    <property type="match status" value="1"/>
</dbReference>
<reference evidence="3" key="1">
    <citation type="submission" date="2019-08" db="EMBL/GenBank/DDBJ databases">
        <authorList>
            <person name="Kucharzyk K."/>
            <person name="Murdoch R.W."/>
            <person name="Higgins S."/>
            <person name="Loffler F."/>
        </authorList>
    </citation>
    <scope>NUCLEOTIDE SEQUENCE</scope>
</reference>
<dbReference type="Pfam" id="PF01381">
    <property type="entry name" value="HTH_3"/>
    <property type="match status" value="1"/>
</dbReference>
<organism evidence="3">
    <name type="scientific">bioreactor metagenome</name>
    <dbReference type="NCBI Taxonomy" id="1076179"/>
    <lineage>
        <taxon>unclassified sequences</taxon>
        <taxon>metagenomes</taxon>
        <taxon>ecological metagenomes</taxon>
    </lineage>
</organism>
<keyword evidence="1" id="KW-0238">DNA-binding</keyword>
<gene>
    <name evidence="3" type="ORF">SDC9_128580</name>
</gene>
<dbReference type="PANTHER" id="PTHR46558:SF4">
    <property type="entry name" value="DNA-BIDING PHAGE PROTEIN"/>
    <property type="match status" value="1"/>
</dbReference>
<comment type="caution">
    <text evidence="3">The sequence shown here is derived from an EMBL/GenBank/DDBJ whole genome shotgun (WGS) entry which is preliminary data.</text>
</comment>
<dbReference type="CDD" id="cd00093">
    <property type="entry name" value="HTH_XRE"/>
    <property type="match status" value="1"/>
</dbReference>
<proteinExistence type="predicted"/>
<dbReference type="PANTHER" id="PTHR46558">
    <property type="entry name" value="TRACRIPTIONAL REGULATORY PROTEIN-RELATED-RELATED"/>
    <property type="match status" value="1"/>
</dbReference>
<evidence type="ECO:0000313" key="3">
    <source>
        <dbReference type="EMBL" id="MPM81527.1"/>
    </source>
</evidence>
<evidence type="ECO:0000256" key="1">
    <source>
        <dbReference type="ARBA" id="ARBA00023125"/>
    </source>
</evidence>
<dbReference type="GO" id="GO:0003677">
    <property type="term" value="F:DNA binding"/>
    <property type="evidence" value="ECO:0007669"/>
    <property type="project" value="UniProtKB-KW"/>
</dbReference>
<dbReference type="InterPro" id="IPR001387">
    <property type="entry name" value="Cro/C1-type_HTH"/>
</dbReference>
<dbReference type="PROSITE" id="PS50943">
    <property type="entry name" value="HTH_CROC1"/>
    <property type="match status" value="1"/>
</dbReference>
<dbReference type="AlphaFoldDB" id="A0A645CX84"/>
<dbReference type="EMBL" id="VSSQ01030849">
    <property type="protein sequence ID" value="MPM81527.1"/>
    <property type="molecule type" value="Genomic_DNA"/>
</dbReference>
<accession>A0A645CX84</accession>
<feature type="domain" description="HTH cro/C1-type" evidence="2">
    <location>
        <begin position="6"/>
        <end position="60"/>
    </location>
</feature>
<evidence type="ECO:0000259" key="2">
    <source>
        <dbReference type="PROSITE" id="PS50943"/>
    </source>
</evidence>
<protein>
    <recommendedName>
        <fullName evidence="2">HTH cro/C1-type domain-containing protein</fullName>
    </recommendedName>
</protein>
<name>A0A645CX84_9ZZZZ</name>
<dbReference type="Gene3D" id="1.10.260.40">
    <property type="entry name" value="lambda repressor-like DNA-binding domains"/>
    <property type="match status" value="1"/>
</dbReference>
<sequence>MKNYTLKSLRAKKGLRQRDMAELLNMPITTYSSKENGERKFTIEEAITLSDIFKCDIREIFLVF</sequence>